<keyword evidence="2" id="KW-0472">Membrane</keyword>
<sequence length="551" mass="57945">MIVQCPNCDSRYRVKDANVPASGGKITCPSCKHKFIVYPDTPDAPDTEALDAFEDKTSVAKAPALRDLVNQMAPSSDWANDDVGAATEVMSAPDIPKALGFGGQNDSVDGTVEMSNPDIARLRAQHEPDDEADDFASTEIISGDTFDHMVFNDPTPAQNVDSNSDTREHAPLRTQLEASAHTERLAPEENPFAHASPPPKSPPQPQHAPANTTPAQPAAPSMPAPPSIPSSQPAQPGPDEASAPETFGPNATHEGPWKLKTNFGLIYEFSDNDSLQNWLASREELDGYELAGDADYYPVSAWPQFQRKPAARKRTFAMSAIPTHPPLGNPLPGAPAPSAPGAPTSGPFDQASFTPQPGSTTPQPPSPGAQGWESPSPAPPRKIITPTDSHASSGGSKANLILWPIAGLLFAVGVLLAVQVLGVYDIKSAILGEAPATPVDQPVAAPNDAPAPDSPSAEAQAAPDSAEAVSPDVAKAVDRLIADAELAIENNRLQSASVKLNNAKLLEPKRVAIYVLFVKVYTEMGRTEDAATAQKTLDELRGTATPAAAED</sequence>
<dbReference type="InterPro" id="IPR011723">
    <property type="entry name" value="Znf/thioredoxin_put"/>
</dbReference>
<accession>A0A2Z4FPA1</accession>
<dbReference type="EMBL" id="CP030032">
    <property type="protein sequence ID" value="AWV90566.1"/>
    <property type="molecule type" value="Genomic_DNA"/>
</dbReference>
<dbReference type="AlphaFoldDB" id="A0A2Z4FPA1"/>
<feature type="compositionally biased region" description="Low complexity" evidence="1">
    <location>
        <begin position="229"/>
        <end position="238"/>
    </location>
</feature>
<name>A0A2Z4FPA1_9DELT</name>
<dbReference type="Proteomes" id="UP000249799">
    <property type="component" value="Chromosome"/>
</dbReference>
<reference evidence="3 4" key="1">
    <citation type="submission" date="2018-06" db="EMBL/GenBank/DDBJ databases">
        <title>Lujinxingia sediminis gen. nov. sp. nov., a new facultative anaerobic member of the class Deltaproteobacteria, and proposal of Lujinxingaceae fam. nov.</title>
        <authorList>
            <person name="Guo L.-Y."/>
            <person name="Li C.-M."/>
            <person name="Wang S."/>
            <person name="Du Z.-J."/>
        </authorList>
    </citation>
    <scope>NUCLEOTIDE SEQUENCE [LARGE SCALE GENOMIC DNA]</scope>
    <source>
        <strain evidence="3 4">FA350</strain>
    </source>
</reference>
<feature type="region of interest" description="Disordered" evidence="1">
    <location>
        <begin position="439"/>
        <end position="469"/>
    </location>
</feature>
<keyword evidence="2" id="KW-1133">Transmembrane helix</keyword>
<evidence type="ECO:0000256" key="2">
    <source>
        <dbReference type="SAM" id="Phobius"/>
    </source>
</evidence>
<dbReference type="Pfam" id="PF13717">
    <property type="entry name" value="Zn_ribbon_4"/>
    <property type="match status" value="1"/>
</dbReference>
<feature type="transmembrane region" description="Helical" evidence="2">
    <location>
        <begin position="401"/>
        <end position="424"/>
    </location>
</feature>
<feature type="region of interest" description="Disordered" evidence="1">
    <location>
        <begin position="146"/>
        <end position="168"/>
    </location>
</feature>
<dbReference type="CDD" id="cd20335">
    <property type="entry name" value="BRcat_RBR"/>
    <property type="match status" value="1"/>
</dbReference>
<keyword evidence="2" id="KW-0812">Transmembrane</keyword>
<feature type="compositionally biased region" description="Low complexity" evidence="1">
    <location>
        <begin position="341"/>
        <end position="361"/>
    </location>
</feature>
<dbReference type="OrthoDB" id="5506264at2"/>
<feature type="compositionally biased region" description="Pro residues" evidence="1">
    <location>
        <begin position="323"/>
        <end position="340"/>
    </location>
</feature>
<dbReference type="RefSeq" id="WP_111336082.1">
    <property type="nucleotide sequence ID" value="NZ_CP030032.1"/>
</dbReference>
<dbReference type="KEGG" id="bsed:DN745_15015"/>
<feature type="compositionally biased region" description="Low complexity" evidence="1">
    <location>
        <begin position="207"/>
        <end position="219"/>
    </location>
</feature>
<evidence type="ECO:0000313" key="4">
    <source>
        <dbReference type="Proteomes" id="UP000249799"/>
    </source>
</evidence>
<protein>
    <submittedName>
        <fullName evidence="3">Uncharacterized protein</fullName>
    </submittedName>
</protein>
<evidence type="ECO:0000256" key="1">
    <source>
        <dbReference type="SAM" id="MobiDB-lite"/>
    </source>
</evidence>
<feature type="compositionally biased region" description="Pro residues" evidence="1">
    <location>
        <begin position="196"/>
        <end position="206"/>
    </location>
</feature>
<evidence type="ECO:0000313" key="3">
    <source>
        <dbReference type="EMBL" id="AWV90566.1"/>
    </source>
</evidence>
<organism evidence="3 4">
    <name type="scientific">Bradymonas sediminis</name>
    <dbReference type="NCBI Taxonomy" id="1548548"/>
    <lineage>
        <taxon>Bacteria</taxon>
        <taxon>Deltaproteobacteria</taxon>
        <taxon>Bradymonadales</taxon>
        <taxon>Bradymonadaceae</taxon>
        <taxon>Bradymonas</taxon>
    </lineage>
</organism>
<feature type="region of interest" description="Disordered" evidence="1">
    <location>
        <begin position="189"/>
        <end position="256"/>
    </location>
</feature>
<proteinExistence type="predicted"/>
<dbReference type="NCBIfam" id="TIGR02098">
    <property type="entry name" value="MJ0042_CXXC"/>
    <property type="match status" value="1"/>
</dbReference>
<gene>
    <name evidence="3" type="ORF">DN745_15015</name>
</gene>
<keyword evidence="4" id="KW-1185">Reference proteome</keyword>
<feature type="region of interest" description="Disordered" evidence="1">
    <location>
        <begin position="320"/>
        <end position="393"/>
    </location>
</feature>